<dbReference type="InterPro" id="IPR005467">
    <property type="entry name" value="His_kinase_dom"/>
</dbReference>
<dbReference type="GO" id="GO:0004721">
    <property type="term" value="F:phosphoprotein phosphatase activity"/>
    <property type="evidence" value="ECO:0007669"/>
    <property type="project" value="TreeGrafter"/>
</dbReference>
<dbReference type="CDD" id="cd00082">
    <property type="entry name" value="HisKA"/>
    <property type="match status" value="1"/>
</dbReference>
<keyword evidence="9 11" id="KW-0472">Membrane</keyword>
<dbReference type="PANTHER" id="PTHR45453">
    <property type="entry name" value="PHOSPHATE REGULON SENSOR PROTEIN PHOR"/>
    <property type="match status" value="1"/>
</dbReference>
<evidence type="ECO:0000256" key="3">
    <source>
        <dbReference type="ARBA" id="ARBA00004236"/>
    </source>
</evidence>
<dbReference type="Pfam" id="PF00512">
    <property type="entry name" value="HisKA"/>
    <property type="match status" value="1"/>
</dbReference>
<name>A0A9D1L3M9_9ACTN</name>
<comment type="subcellular location">
    <subcellularLocation>
        <location evidence="3">Cell membrane</location>
    </subcellularLocation>
</comment>
<dbReference type="Pfam" id="PF02518">
    <property type="entry name" value="HATPase_c"/>
    <property type="match status" value="1"/>
</dbReference>
<keyword evidence="7 13" id="KW-0418">Kinase</keyword>
<dbReference type="SUPFAM" id="SSF55874">
    <property type="entry name" value="ATPase domain of HSP90 chaperone/DNA topoisomerase II/histidine kinase"/>
    <property type="match status" value="1"/>
</dbReference>
<feature type="transmembrane region" description="Helical" evidence="11">
    <location>
        <begin position="157"/>
        <end position="179"/>
    </location>
</feature>
<dbReference type="CDD" id="cd00075">
    <property type="entry name" value="HATPase"/>
    <property type="match status" value="1"/>
</dbReference>
<dbReference type="Proteomes" id="UP000824078">
    <property type="component" value="Unassembled WGS sequence"/>
</dbReference>
<comment type="caution">
    <text evidence="13">The sequence shown here is derived from an EMBL/GenBank/DDBJ whole genome shotgun (WGS) entry which is preliminary data.</text>
</comment>
<dbReference type="GO" id="GO:0000155">
    <property type="term" value="F:phosphorelay sensor kinase activity"/>
    <property type="evidence" value="ECO:0007669"/>
    <property type="project" value="InterPro"/>
</dbReference>
<dbReference type="PROSITE" id="PS50109">
    <property type="entry name" value="HIS_KIN"/>
    <property type="match status" value="1"/>
</dbReference>
<evidence type="ECO:0000256" key="9">
    <source>
        <dbReference type="ARBA" id="ARBA00023136"/>
    </source>
</evidence>
<dbReference type="FunFam" id="3.30.565.10:FF:000006">
    <property type="entry name" value="Sensor histidine kinase WalK"/>
    <property type="match status" value="1"/>
</dbReference>
<keyword evidence="11" id="KW-0812">Transmembrane</keyword>
<evidence type="ECO:0000256" key="6">
    <source>
        <dbReference type="ARBA" id="ARBA00022679"/>
    </source>
</evidence>
<evidence type="ECO:0000256" key="10">
    <source>
        <dbReference type="ARBA" id="ARBA00039401"/>
    </source>
</evidence>
<evidence type="ECO:0000256" key="1">
    <source>
        <dbReference type="ARBA" id="ARBA00000085"/>
    </source>
</evidence>
<evidence type="ECO:0000256" key="5">
    <source>
        <dbReference type="ARBA" id="ARBA00022553"/>
    </source>
</evidence>
<dbReference type="InterPro" id="IPR004358">
    <property type="entry name" value="Sig_transdc_His_kin-like_C"/>
</dbReference>
<dbReference type="EC" id="2.7.13.3" evidence="4"/>
<evidence type="ECO:0000259" key="12">
    <source>
        <dbReference type="PROSITE" id="PS50109"/>
    </source>
</evidence>
<accession>A0A9D1L3M9</accession>
<dbReference type="InterPro" id="IPR036890">
    <property type="entry name" value="HATPase_C_sf"/>
</dbReference>
<dbReference type="GO" id="GO:0016036">
    <property type="term" value="P:cellular response to phosphate starvation"/>
    <property type="evidence" value="ECO:0007669"/>
    <property type="project" value="TreeGrafter"/>
</dbReference>
<organism evidence="13 14">
    <name type="scientific">Candidatus Coprovicinus avistercoris</name>
    <dbReference type="NCBI Taxonomy" id="2840754"/>
    <lineage>
        <taxon>Bacteria</taxon>
        <taxon>Bacillati</taxon>
        <taxon>Actinomycetota</taxon>
        <taxon>Coriobacteriia</taxon>
        <taxon>Coriobacteriales</taxon>
        <taxon>Coriobacteriaceae</taxon>
        <taxon>Coriobacteriaceae incertae sedis</taxon>
        <taxon>Candidatus Coprovicinus</taxon>
    </lineage>
</organism>
<dbReference type="EMBL" id="DVMQ01000007">
    <property type="protein sequence ID" value="HIU23769.1"/>
    <property type="molecule type" value="Genomic_DNA"/>
</dbReference>
<dbReference type="GO" id="GO:0005509">
    <property type="term" value="F:calcium ion binding"/>
    <property type="evidence" value="ECO:0007669"/>
    <property type="project" value="UniProtKB-ARBA"/>
</dbReference>
<dbReference type="Gene3D" id="1.10.287.130">
    <property type="match status" value="1"/>
</dbReference>
<protein>
    <recommendedName>
        <fullName evidence="10">Sensor-like histidine kinase SenX3</fullName>
        <ecNumber evidence="4">2.7.13.3</ecNumber>
    </recommendedName>
</protein>
<dbReference type="InterPro" id="IPR003594">
    <property type="entry name" value="HATPase_dom"/>
</dbReference>
<evidence type="ECO:0000256" key="8">
    <source>
        <dbReference type="ARBA" id="ARBA00023012"/>
    </source>
</evidence>
<dbReference type="InterPro" id="IPR003661">
    <property type="entry name" value="HisK_dim/P_dom"/>
</dbReference>
<sequence length="412" mass="45614">MLKRLRRTFSAFFCTLLMLLLATVLGVTLFLTYVSHRESVETALTYSLEDNNLDPPEIGGSWSDEEYDDDTAHMLIARVNLNEDGTIVSSNKSAVHVNAVDLAKIIKDASENSSAEGRLESSHLSWRSRQENGYIYIAIADTTPFDQIFINQAQGTAALFIILSGLIFLVSIALARWALSPIERSWQQQRRFVADASHELKTPLSVIIANTQILQEKDAGIPDKTMKWVNSTAEEAHRMQGLVEGLLALARSEYAVDSGNLPHENVNLSTIVERCALQFDAVAFERGCTIKTHVQPNITVKGSSEALDRLCTILCDNACKYAHPNTTITVSLVHVQNHARLSINNIGDPIPKEDLDQIFERFYRSNKSRTKETSTASYGLGLAIAKGIVEEHRGTILVTSNAYEGTTFVVTL</sequence>
<dbReference type="FunFam" id="1.10.287.130:FF:000001">
    <property type="entry name" value="Two-component sensor histidine kinase"/>
    <property type="match status" value="1"/>
</dbReference>
<evidence type="ECO:0000313" key="14">
    <source>
        <dbReference type="Proteomes" id="UP000824078"/>
    </source>
</evidence>
<dbReference type="AlphaFoldDB" id="A0A9D1L3M9"/>
<evidence type="ECO:0000256" key="2">
    <source>
        <dbReference type="ARBA" id="ARBA00001968"/>
    </source>
</evidence>
<reference evidence="13" key="1">
    <citation type="submission" date="2020-10" db="EMBL/GenBank/DDBJ databases">
        <authorList>
            <person name="Gilroy R."/>
        </authorList>
    </citation>
    <scope>NUCLEOTIDE SEQUENCE</scope>
    <source>
        <strain evidence="13">ChiHjej12B11-29160</strain>
    </source>
</reference>
<evidence type="ECO:0000256" key="7">
    <source>
        <dbReference type="ARBA" id="ARBA00022777"/>
    </source>
</evidence>
<dbReference type="Gene3D" id="3.30.565.10">
    <property type="entry name" value="Histidine kinase-like ATPase, C-terminal domain"/>
    <property type="match status" value="1"/>
</dbReference>
<keyword evidence="8" id="KW-0902">Two-component regulatory system</keyword>
<evidence type="ECO:0000256" key="11">
    <source>
        <dbReference type="SAM" id="Phobius"/>
    </source>
</evidence>
<dbReference type="PRINTS" id="PR00344">
    <property type="entry name" value="BCTRLSENSOR"/>
</dbReference>
<dbReference type="SMART" id="SM00388">
    <property type="entry name" value="HisKA"/>
    <property type="match status" value="1"/>
</dbReference>
<gene>
    <name evidence="13" type="ORF">IAD17_02445</name>
</gene>
<comment type="catalytic activity">
    <reaction evidence="1">
        <text>ATP + protein L-histidine = ADP + protein N-phospho-L-histidine.</text>
        <dbReference type="EC" id="2.7.13.3"/>
    </reaction>
</comment>
<keyword evidence="11" id="KW-1133">Transmembrane helix</keyword>
<evidence type="ECO:0000256" key="4">
    <source>
        <dbReference type="ARBA" id="ARBA00012438"/>
    </source>
</evidence>
<comment type="cofactor">
    <cofactor evidence="2">
        <name>a divalent metal cation</name>
        <dbReference type="ChEBI" id="CHEBI:60240"/>
    </cofactor>
</comment>
<keyword evidence="6" id="KW-0808">Transferase</keyword>
<keyword evidence="5" id="KW-0597">Phosphoprotein</keyword>
<dbReference type="InterPro" id="IPR050351">
    <property type="entry name" value="BphY/WalK/GraS-like"/>
</dbReference>
<dbReference type="InterPro" id="IPR036097">
    <property type="entry name" value="HisK_dim/P_sf"/>
</dbReference>
<dbReference type="SMART" id="SM00387">
    <property type="entry name" value="HATPase_c"/>
    <property type="match status" value="1"/>
</dbReference>
<dbReference type="PANTHER" id="PTHR45453:SF1">
    <property type="entry name" value="PHOSPHATE REGULON SENSOR PROTEIN PHOR"/>
    <property type="match status" value="1"/>
</dbReference>
<proteinExistence type="predicted"/>
<feature type="domain" description="Histidine kinase" evidence="12">
    <location>
        <begin position="195"/>
        <end position="412"/>
    </location>
</feature>
<dbReference type="GO" id="GO:0005886">
    <property type="term" value="C:plasma membrane"/>
    <property type="evidence" value="ECO:0007669"/>
    <property type="project" value="UniProtKB-SubCell"/>
</dbReference>
<dbReference type="SUPFAM" id="SSF47384">
    <property type="entry name" value="Homodimeric domain of signal transducing histidine kinase"/>
    <property type="match status" value="1"/>
</dbReference>
<reference evidence="13" key="2">
    <citation type="journal article" date="2021" name="PeerJ">
        <title>Extensive microbial diversity within the chicken gut microbiome revealed by metagenomics and culture.</title>
        <authorList>
            <person name="Gilroy R."/>
            <person name="Ravi A."/>
            <person name="Getino M."/>
            <person name="Pursley I."/>
            <person name="Horton D.L."/>
            <person name="Alikhan N.F."/>
            <person name="Baker D."/>
            <person name="Gharbi K."/>
            <person name="Hall N."/>
            <person name="Watson M."/>
            <person name="Adriaenssens E.M."/>
            <person name="Foster-Nyarko E."/>
            <person name="Jarju S."/>
            <person name="Secka A."/>
            <person name="Antonio M."/>
            <person name="Oren A."/>
            <person name="Chaudhuri R.R."/>
            <person name="La Ragione R."/>
            <person name="Hildebrand F."/>
            <person name="Pallen M.J."/>
        </authorList>
    </citation>
    <scope>NUCLEOTIDE SEQUENCE</scope>
    <source>
        <strain evidence="13">ChiHjej12B11-29160</strain>
    </source>
</reference>
<evidence type="ECO:0000313" key="13">
    <source>
        <dbReference type="EMBL" id="HIU23769.1"/>
    </source>
</evidence>